<organism evidence="8 9">
    <name type="scientific">Microvirga mediterraneensis</name>
    <dbReference type="NCBI Taxonomy" id="2754695"/>
    <lineage>
        <taxon>Bacteria</taxon>
        <taxon>Pseudomonadati</taxon>
        <taxon>Pseudomonadota</taxon>
        <taxon>Alphaproteobacteria</taxon>
        <taxon>Hyphomicrobiales</taxon>
        <taxon>Methylobacteriaceae</taxon>
        <taxon>Microvirga</taxon>
    </lineage>
</organism>
<dbReference type="InterPro" id="IPR012413">
    <property type="entry name" value="BA14K"/>
</dbReference>
<keyword evidence="5" id="KW-0430">Lectin</keyword>
<evidence type="ECO:0000256" key="1">
    <source>
        <dbReference type="ARBA" id="ARBA00004167"/>
    </source>
</evidence>
<protein>
    <recommendedName>
        <fullName evidence="3">Lectin-like protein BA14k</fullName>
    </recommendedName>
</protein>
<dbReference type="Proteomes" id="UP000572984">
    <property type="component" value="Unassembled WGS sequence"/>
</dbReference>
<evidence type="ECO:0000256" key="7">
    <source>
        <dbReference type="SAM" id="SignalP"/>
    </source>
</evidence>
<comment type="similarity">
    <text evidence="2">Belongs to the BA14k family.</text>
</comment>
<evidence type="ECO:0000256" key="6">
    <source>
        <dbReference type="ARBA" id="ARBA00025321"/>
    </source>
</evidence>
<proteinExistence type="inferred from homology"/>
<evidence type="ECO:0000256" key="4">
    <source>
        <dbReference type="ARBA" id="ARBA00022475"/>
    </source>
</evidence>
<keyword evidence="4" id="KW-1003">Cell membrane</keyword>
<comment type="caution">
    <text evidence="8">The sequence shown here is derived from an EMBL/GenBank/DDBJ whole genome shotgun (WGS) entry which is preliminary data.</text>
</comment>
<dbReference type="GO" id="GO:0030246">
    <property type="term" value="F:carbohydrate binding"/>
    <property type="evidence" value="ECO:0007669"/>
    <property type="project" value="UniProtKB-KW"/>
</dbReference>
<evidence type="ECO:0000256" key="2">
    <source>
        <dbReference type="ARBA" id="ARBA00010270"/>
    </source>
</evidence>
<sequence>MVMKKSLFLIAACGLVSGYVSSAQAQDINLDCSAVPDSLTYYCNHRDQFGKNGPTTTMNPYGPDVPGVAAPLSTGSVAGTMPQAGPAQAHAALCTQRFRTYDPNSNTYMGSDGRRHVCR</sequence>
<evidence type="ECO:0000256" key="5">
    <source>
        <dbReference type="ARBA" id="ARBA00022734"/>
    </source>
</evidence>
<accession>A0A838BRE6</accession>
<name>A0A838BRE6_9HYPH</name>
<dbReference type="GO" id="GO:0016020">
    <property type="term" value="C:membrane"/>
    <property type="evidence" value="ECO:0007669"/>
    <property type="project" value="UniProtKB-SubCell"/>
</dbReference>
<feature type="signal peptide" evidence="7">
    <location>
        <begin position="1"/>
        <end position="25"/>
    </location>
</feature>
<keyword evidence="7" id="KW-0732">Signal</keyword>
<evidence type="ECO:0000313" key="9">
    <source>
        <dbReference type="Proteomes" id="UP000572984"/>
    </source>
</evidence>
<dbReference type="Pfam" id="PF07886">
    <property type="entry name" value="BA14K"/>
    <property type="match status" value="1"/>
</dbReference>
<feature type="chain" id="PRO_5032782718" description="Lectin-like protein BA14k" evidence="7">
    <location>
        <begin position="26"/>
        <end position="119"/>
    </location>
</feature>
<dbReference type="AlphaFoldDB" id="A0A838BRE6"/>
<evidence type="ECO:0000256" key="3">
    <source>
        <dbReference type="ARBA" id="ARBA00020552"/>
    </source>
</evidence>
<keyword evidence="9" id="KW-1185">Reference proteome</keyword>
<comment type="subcellular location">
    <subcellularLocation>
        <location evidence="1">Membrane</location>
        <topology evidence="1">Single-pass membrane protein</topology>
    </subcellularLocation>
</comment>
<evidence type="ECO:0000313" key="8">
    <source>
        <dbReference type="EMBL" id="MBA1157978.1"/>
    </source>
</evidence>
<gene>
    <name evidence="8" type="ORF">H0S73_17865</name>
</gene>
<dbReference type="EMBL" id="JACDXJ010000001">
    <property type="protein sequence ID" value="MBA1157978.1"/>
    <property type="molecule type" value="Genomic_DNA"/>
</dbReference>
<comment type="function">
    <text evidence="6">Has immunoglobulin-binding and hemagglutination properties, and can bind to mannose. Essential for virulence. May be involved in LPS biosynthesis or polysaccharide transport.</text>
</comment>
<reference evidence="8 9" key="1">
    <citation type="submission" date="2020-07" db="EMBL/GenBank/DDBJ databases">
        <title>Draft genome and description of Microvirga mediterraneensis Marseille-Q2068 sp. nov.</title>
        <authorList>
            <person name="Boxberger M."/>
        </authorList>
    </citation>
    <scope>NUCLEOTIDE SEQUENCE [LARGE SCALE GENOMIC DNA]</scope>
    <source>
        <strain evidence="8 9">Marseille-Q2068</strain>
    </source>
</reference>
<keyword evidence="4" id="KW-0472">Membrane</keyword>